<name>A0A087SYM7_STEMI</name>
<dbReference type="EMBL" id="KK112551">
    <property type="protein sequence ID" value="KFM57966.1"/>
    <property type="molecule type" value="Genomic_DNA"/>
</dbReference>
<feature type="non-terminal residue" evidence="2">
    <location>
        <position position="44"/>
    </location>
</feature>
<keyword evidence="3" id="KW-1185">Reference proteome</keyword>
<protein>
    <submittedName>
        <fullName evidence="2">Uncharacterized protein</fullName>
    </submittedName>
</protein>
<dbReference type="Proteomes" id="UP000054359">
    <property type="component" value="Unassembled WGS sequence"/>
</dbReference>
<feature type="signal peptide" evidence="1">
    <location>
        <begin position="1"/>
        <end position="24"/>
    </location>
</feature>
<feature type="chain" id="PRO_5001829164" evidence="1">
    <location>
        <begin position="25"/>
        <end position="44"/>
    </location>
</feature>
<gene>
    <name evidence="2" type="ORF">X975_21980</name>
</gene>
<dbReference type="AlphaFoldDB" id="A0A087SYM7"/>
<proteinExistence type="predicted"/>
<sequence>MEALRSSLVFLLTLALAALLALQAQPVPEQQNEDLLGYLGDTLG</sequence>
<keyword evidence="1" id="KW-0732">Signal</keyword>
<evidence type="ECO:0000313" key="3">
    <source>
        <dbReference type="Proteomes" id="UP000054359"/>
    </source>
</evidence>
<accession>A0A087SYM7</accession>
<organism evidence="2 3">
    <name type="scientific">Stegodyphus mimosarum</name>
    <name type="common">African social velvet spider</name>
    <dbReference type="NCBI Taxonomy" id="407821"/>
    <lineage>
        <taxon>Eukaryota</taxon>
        <taxon>Metazoa</taxon>
        <taxon>Ecdysozoa</taxon>
        <taxon>Arthropoda</taxon>
        <taxon>Chelicerata</taxon>
        <taxon>Arachnida</taxon>
        <taxon>Araneae</taxon>
        <taxon>Araneomorphae</taxon>
        <taxon>Entelegynae</taxon>
        <taxon>Eresoidea</taxon>
        <taxon>Eresidae</taxon>
        <taxon>Stegodyphus</taxon>
    </lineage>
</organism>
<evidence type="ECO:0000256" key="1">
    <source>
        <dbReference type="SAM" id="SignalP"/>
    </source>
</evidence>
<evidence type="ECO:0000313" key="2">
    <source>
        <dbReference type="EMBL" id="KFM57966.1"/>
    </source>
</evidence>
<reference evidence="2 3" key="1">
    <citation type="submission" date="2013-11" db="EMBL/GenBank/DDBJ databases">
        <title>Genome sequencing of Stegodyphus mimosarum.</title>
        <authorList>
            <person name="Bechsgaard J."/>
        </authorList>
    </citation>
    <scope>NUCLEOTIDE SEQUENCE [LARGE SCALE GENOMIC DNA]</scope>
</reference>